<keyword evidence="3" id="KW-1185">Reference proteome</keyword>
<name>A0AAX4HYP6_9PEZI</name>
<dbReference type="AlphaFoldDB" id="A0AAX4HYP6"/>
<dbReference type="Proteomes" id="UP001322277">
    <property type="component" value="Chromosome 1"/>
</dbReference>
<reference evidence="3" key="1">
    <citation type="journal article" date="2023" name="bioRxiv">
        <title>Complete genome of the Medicago anthracnose fungus, Colletotrichum destructivum, reveals a mini-chromosome-like region within a core chromosome.</title>
        <authorList>
            <person name="Lapalu N."/>
            <person name="Simon A."/>
            <person name="Lu A."/>
            <person name="Plaumann P.-L."/>
            <person name="Amselem J."/>
            <person name="Pigne S."/>
            <person name="Auger A."/>
            <person name="Koch C."/>
            <person name="Dallery J.-F."/>
            <person name="O'Connell R.J."/>
        </authorList>
    </citation>
    <scope>NUCLEOTIDE SEQUENCE [LARGE SCALE GENOMIC DNA]</scope>
    <source>
        <strain evidence="3">CBS 520.97</strain>
    </source>
</reference>
<dbReference type="GeneID" id="87937751"/>
<dbReference type="RefSeq" id="XP_062773458.1">
    <property type="nucleotide sequence ID" value="XM_062917407.1"/>
</dbReference>
<sequence>MPYILADGDSAFLPQAPSVPWTASRAGDGPGPKEPNMAQAPNACLPCPGHGVWRGASGGRRWGFRTSHSPMAPRSRENIQKNGPANHVLRVDGRPGIVPPPPAVVSGGAVRIACEEHRHRTNMTLDCRPVPSPLTRMMHPVVVGRRDVNLQRSKQRRQLVSARKATAVHVNGLTASRLKLQQSQLI</sequence>
<protein>
    <submittedName>
        <fullName evidence="2">Uncharacterized protein</fullName>
    </submittedName>
</protein>
<evidence type="ECO:0000313" key="3">
    <source>
        <dbReference type="Proteomes" id="UP001322277"/>
    </source>
</evidence>
<dbReference type="EMBL" id="CP137305">
    <property type="protein sequence ID" value="WQF76234.1"/>
    <property type="molecule type" value="Genomic_DNA"/>
</dbReference>
<feature type="region of interest" description="Disordered" evidence="1">
    <location>
        <begin position="16"/>
        <end position="36"/>
    </location>
</feature>
<gene>
    <name evidence="2" type="ORF">CDEST_01248</name>
</gene>
<evidence type="ECO:0000256" key="1">
    <source>
        <dbReference type="SAM" id="MobiDB-lite"/>
    </source>
</evidence>
<evidence type="ECO:0000313" key="2">
    <source>
        <dbReference type="EMBL" id="WQF76234.1"/>
    </source>
</evidence>
<dbReference type="KEGG" id="cdet:87937751"/>
<organism evidence="2 3">
    <name type="scientific">Colletotrichum destructivum</name>
    <dbReference type="NCBI Taxonomy" id="34406"/>
    <lineage>
        <taxon>Eukaryota</taxon>
        <taxon>Fungi</taxon>
        <taxon>Dikarya</taxon>
        <taxon>Ascomycota</taxon>
        <taxon>Pezizomycotina</taxon>
        <taxon>Sordariomycetes</taxon>
        <taxon>Hypocreomycetidae</taxon>
        <taxon>Glomerellales</taxon>
        <taxon>Glomerellaceae</taxon>
        <taxon>Colletotrichum</taxon>
        <taxon>Colletotrichum destructivum species complex</taxon>
    </lineage>
</organism>
<accession>A0AAX4HYP6</accession>
<proteinExistence type="predicted"/>